<dbReference type="PANTHER" id="PTHR10458">
    <property type="entry name" value="PEPTIDE DEFORMYLASE"/>
    <property type="match status" value="1"/>
</dbReference>
<comment type="catalytic activity">
    <reaction evidence="6">
        <text>N-terminal N-formyl-L-methionyl-[peptide] + H2O = N-terminal L-methionyl-[peptide] + formate</text>
        <dbReference type="Rhea" id="RHEA:24420"/>
        <dbReference type="Rhea" id="RHEA-COMP:10639"/>
        <dbReference type="Rhea" id="RHEA-COMP:10640"/>
        <dbReference type="ChEBI" id="CHEBI:15377"/>
        <dbReference type="ChEBI" id="CHEBI:15740"/>
        <dbReference type="ChEBI" id="CHEBI:49298"/>
        <dbReference type="ChEBI" id="CHEBI:64731"/>
        <dbReference type="EC" id="3.5.1.88"/>
    </reaction>
</comment>
<evidence type="ECO:0000256" key="2">
    <source>
        <dbReference type="ARBA" id="ARBA00022723"/>
    </source>
</evidence>
<dbReference type="GO" id="GO:0006412">
    <property type="term" value="P:translation"/>
    <property type="evidence" value="ECO:0007669"/>
    <property type="project" value="UniProtKB-UniRule"/>
</dbReference>
<dbReference type="InterPro" id="IPR036821">
    <property type="entry name" value="Peptide_deformylase_sf"/>
</dbReference>
<feature type="binding site" evidence="6">
    <location>
        <position position="93"/>
    </location>
    <ligand>
        <name>Fe cation</name>
        <dbReference type="ChEBI" id="CHEBI:24875"/>
    </ligand>
</feature>
<evidence type="ECO:0000313" key="8">
    <source>
        <dbReference type="Proteomes" id="UP000315825"/>
    </source>
</evidence>
<evidence type="ECO:0000313" key="7">
    <source>
        <dbReference type="EMBL" id="RZO26402.1"/>
    </source>
</evidence>
<evidence type="ECO:0000256" key="4">
    <source>
        <dbReference type="ARBA" id="ARBA00022917"/>
    </source>
</evidence>
<dbReference type="NCBIfam" id="NF001159">
    <property type="entry name" value="PRK00150.1-3"/>
    <property type="match status" value="1"/>
</dbReference>
<dbReference type="EMBL" id="SHBE01000004">
    <property type="protein sequence ID" value="RZO26402.1"/>
    <property type="molecule type" value="Genomic_DNA"/>
</dbReference>
<accession>A0A520MYT8</accession>
<comment type="cofactor">
    <cofactor evidence="6">
        <name>Fe(2+)</name>
        <dbReference type="ChEBI" id="CHEBI:29033"/>
    </cofactor>
    <text evidence="6">Binds 1 Fe(2+) ion.</text>
</comment>
<comment type="similarity">
    <text evidence="1 6">Belongs to the polypeptide deformylase family.</text>
</comment>
<dbReference type="CDD" id="cd00487">
    <property type="entry name" value="Pep_deformylase"/>
    <property type="match status" value="1"/>
</dbReference>
<comment type="caution">
    <text evidence="7">The sequence shown here is derived from an EMBL/GenBank/DDBJ whole genome shotgun (WGS) entry which is preliminary data.</text>
</comment>
<dbReference type="HAMAP" id="MF_00163">
    <property type="entry name" value="Pep_deformylase"/>
    <property type="match status" value="1"/>
</dbReference>
<reference evidence="7 8" key="1">
    <citation type="submission" date="2019-02" db="EMBL/GenBank/DDBJ databases">
        <title>Prokaryotic population dynamics and viral predation in marine succession experiment using metagenomics: the confinement effect.</title>
        <authorList>
            <person name="Haro-Moreno J.M."/>
            <person name="Rodriguez-Valera F."/>
            <person name="Lopez-Perez M."/>
        </authorList>
    </citation>
    <scope>NUCLEOTIDE SEQUENCE [LARGE SCALE GENOMIC DNA]</scope>
    <source>
        <strain evidence="7">MED-G159</strain>
    </source>
</reference>
<dbReference type="PIRSF" id="PIRSF004749">
    <property type="entry name" value="Pep_def"/>
    <property type="match status" value="1"/>
</dbReference>
<sequence length="171" mass="20120">MMNKLNILTFPDPRLRKKASPITVFDNTLKKFAEDMLFTMYESKGIGLAATQVDFHQRLIVIDVSDEQNEPYFLINPSYVVLDETIEHFKEGCLSIPTFFEDIYRPKKIELTYQDLKGKKKVEIFEGIFSVCVQHEIDHLEGKLMVDYLSPLKRDRIRNKLERKKDDKKTN</sequence>
<dbReference type="GO" id="GO:0042586">
    <property type="term" value="F:peptide deformylase activity"/>
    <property type="evidence" value="ECO:0007669"/>
    <property type="project" value="UniProtKB-UniRule"/>
</dbReference>
<dbReference type="Proteomes" id="UP000315825">
    <property type="component" value="Unassembled WGS sequence"/>
</dbReference>
<gene>
    <name evidence="6 7" type="primary">def</name>
    <name evidence="7" type="ORF">EVA92_02595</name>
</gene>
<feature type="binding site" evidence="6">
    <location>
        <position position="139"/>
    </location>
    <ligand>
        <name>Fe cation</name>
        <dbReference type="ChEBI" id="CHEBI:24875"/>
    </ligand>
</feature>
<comment type="function">
    <text evidence="6">Removes the formyl group from the N-terminal Met of newly synthesized proteins. Requires at least a dipeptide for an efficient rate of reaction. N-terminal L-methionine is a prerequisite for activity but the enzyme has broad specificity at other positions.</text>
</comment>
<dbReference type="InterPro" id="IPR023635">
    <property type="entry name" value="Peptide_deformylase"/>
</dbReference>
<name>A0A520MYT8_9GAMM</name>
<dbReference type="AlphaFoldDB" id="A0A520MYT8"/>
<keyword evidence="4 6" id="KW-0648">Protein biosynthesis</keyword>
<evidence type="ECO:0000256" key="5">
    <source>
        <dbReference type="ARBA" id="ARBA00023004"/>
    </source>
</evidence>
<dbReference type="SUPFAM" id="SSF56420">
    <property type="entry name" value="Peptide deformylase"/>
    <property type="match status" value="1"/>
</dbReference>
<feature type="active site" evidence="6">
    <location>
        <position position="136"/>
    </location>
</feature>
<dbReference type="Gene3D" id="3.90.45.10">
    <property type="entry name" value="Peptide deformylase"/>
    <property type="match status" value="1"/>
</dbReference>
<feature type="binding site" evidence="6">
    <location>
        <position position="135"/>
    </location>
    <ligand>
        <name>Fe cation</name>
        <dbReference type="ChEBI" id="CHEBI:24875"/>
    </ligand>
</feature>
<proteinExistence type="inferred from homology"/>
<evidence type="ECO:0000256" key="1">
    <source>
        <dbReference type="ARBA" id="ARBA00010759"/>
    </source>
</evidence>
<dbReference type="Pfam" id="PF01327">
    <property type="entry name" value="Pep_deformylase"/>
    <property type="match status" value="1"/>
</dbReference>
<keyword evidence="5 6" id="KW-0408">Iron</keyword>
<dbReference type="NCBIfam" id="TIGR00079">
    <property type="entry name" value="pept_deformyl"/>
    <property type="match status" value="1"/>
</dbReference>
<dbReference type="PANTHER" id="PTHR10458:SF21">
    <property type="entry name" value="PEPTIDE DEFORMYLASE"/>
    <property type="match status" value="1"/>
</dbReference>
<evidence type="ECO:0000256" key="6">
    <source>
        <dbReference type="HAMAP-Rule" id="MF_00163"/>
    </source>
</evidence>
<dbReference type="GO" id="GO:0046872">
    <property type="term" value="F:metal ion binding"/>
    <property type="evidence" value="ECO:0007669"/>
    <property type="project" value="UniProtKB-KW"/>
</dbReference>
<evidence type="ECO:0000256" key="3">
    <source>
        <dbReference type="ARBA" id="ARBA00022801"/>
    </source>
</evidence>
<keyword evidence="3 6" id="KW-0378">Hydrolase</keyword>
<organism evidence="7 8">
    <name type="scientific">SAR86 cluster bacterium</name>
    <dbReference type="NCBI Taxonomy" id="2030880"/>
    <lineage>
        <taxon>Bacteria</taxon>
        <taxon>Pseudomonadati</taxon>
        <taxon>Pseudomonadota</taxon>
        <taxon>Gammaproteobacteria</taxon>
        <taxon>SAR86 cluster</taxon>
    </lineage>
</organism>
<protein>
    <recommendedName>
        <fullName evidence="6">Peptide deformylase</fullName>
        <shortName evidence="6">PDF</shortName>
        <ecNumber evidence="6">3.5.1.88</ecNumber>
    </recommendedName>
    <alternativeName>
        <fullName evidence="6">Polypeptide deformylase</fullName>
    </alternativeName>
</protein>
<keyword evidence="2 6" id="KW-0479">Metal-binding</keyword>
<dbReference type="EC" id="3.5.1.88" evidence="6"/>
<dbReference type="PRINTS" id="PR01576">
    <property type="entry name" value="PDEFORMYLASE"/>
</dbReference>